<dbReference type="InterPro" id="IPR012334">
    <property type="entry name" value="Pectin_lyas_fold"/>
</dbReference>
<evidence type="ECO:0000313" key="2">
    <source>
        <dbReference type="EMBL" id="WAX58945.1"/>
    </source>
</evidence>
<gene>
    <name evidence="2" type="ORF">M6B22_09330</name>
</gene>
<dbReference type="RefSeq" id="WP_269445486.1">
    <property type="nucleotide sequence ID" value="NZ_CP097463.1"/>
</dbReference>
<dbReference type="EMBL" id="CP097463">
    <property type="protein sequence ID" value="WAX58945.1"/>
    <property type="molecule type" value="Genomic_DNA"/>
</dbReference>
<feature type="domain" description="Periplasmic copper-binding protein NosD beta helix" evidence="1">
    <location>
        <begin position="14"/>
        <end position="187"/>
    </location>
</feature>
<evidence type="ECO:0000259" key="1">
    <source>
        <dbReference type="Pfam" id="PF05048"/>
    </source>
</evidence>
<organism evidence="2 3">
    <name type="scientific">Jatrophihabitans cynanchi</name>
    <dbReference type="NCBI Taxonomy" id="2944128"/>
    <lineage>
        <taxon>Bacteria</taxon>
        <taxon>Bacillati</taxon>
        <taxon>Actinomycetota</taxon>
        <taxon>Actinomycetes</taxon>
        <taxon>Jatrophihabitantales</taxon>
        <taxon>Jatrophihabitantaceae</taxon>
        <taxon>Jatrophihabitans</taxon>
    </lineage>
</organism>
<dbReference type="Proteomes" id="UP001164693">
    <property type="component" value="Chromosome"/>
</dbReference>
<evidence type="ECO:0000313" key="3">
    <source>
        <dbReference type="Proteomes" id="UP001164693"/>
    </source>
</evidence>
<protein>
    <submittedName>
        <fullName evidence="2">Right-handed parallel beta-helix repeat-containing protein</fullName>
    </submittedName>
</protein>
<dbReference type="SUPFAM" id="SSF51126">
    <property type="entry name" value="Pectin lyase-like"/>
    <property type="match status" value="1"/>
</dbReference>
<accession>A0ABY7K271</accession>
<name>A0ABY7K271_9ACTN</name>
<dbReference type="Gene3D" id="2.160.20.10">
    <property type="entry name" value="Single-stranded right-handed beta-helix, Pectin lyase-like"/>
    <property type="match status" value="1"/>
</dbReference>
<reference evidence="2" key="1">
    <citation type="submission" date="2022-05" db="EMBL/GenBank/DDBJ databases">
        <title>Jatrophihabitans sp. SB3-54 whole genome sequence.</title>
        <authorList>
            <person name="Suh M.K."/>
            <person name="Eom M.K."/>
            <person name="Kim J.S."/>
            <person name="Kim H.S."/>
            <person name="Do H.E."/>
            <person name="Shin Y.K."/>
            <person name="Lee J.-S."/>
        </authorList>
    </citation>
    <scope>NUCLEOTIDE SEQUENCE</scope>
    <source>
        <strain evidence="2">SB3-54</strain>
    </source>
</reference>
<sequence length="191" mass="19476">MVRIRSHGTGTGTELDHVVVRDNASAGVRISATSGLNVRHVLASGNREGLLVLDSRGGQLVDNTLTGNCAGLIALDTPDGAVTGSLLIAGNELSHNNRYCAGDDGPAESGIGVVLLGTSYVLLVANHITANVPSRTGADFSGVGLTIRDAAGITGGAAPVDNWIIGNRITANPVNIDYDGSGHGNRFIANR</sequence>
<proteinExistence type="predicted"/>
<dbReference type="Pfam" id="PF05048">
    <property type="entry name" value="NosD"/>
    <property type="match status" value="1"/>
</dbReference>
<dbReference type="InterPro" id="IPR007742">
    <property type="entry name" value="NosD_dom"/>
</dbReference>
<keyword evidence="3" id="KW-1185">Reference proteome</keyword>
<dbReference type="InterPro" id="IPR011050">
    <property type="entry name" value="Pectin_lyase_fold/virulence"/>
</dbReference>